<reference evidence="1 2" key="1">
    <citation type="submission" date="2021-06" db="EMBL/GenBank/DDBJ databases">
        <title>Whole genome sequences of Flavobacterium sp. KK2020170 and assembly.</title>
        <authorList>
            <person name="Kitahara K."/>
            <person name="Miyoshi S."/>
            <person name="Uesaka K."/>
        </authorList>
    </citation>
    <scope>NUCLEOTIDE SEQUENCE [LARGE SCALE GENOMIC DNA]</scope>
    <source>
        <strain evidence="1 2">KK2020170</strain>
    </source>
</reference>
<proteinExistence type="predicted"/>
<dbReference type="Proteomes" id="UP000825258">
    <property type="component" value="Chromosome"/>
</dbReference>
<dbReference type="EMBL" id="AP024749">
    <property type="protein sequence ID" value="BCY28515.1"/>
    <property type="molecule type" value="Genomic_DNA"/>
</dbReference>
<name>A0ABN6HVM7_9FLAO</name>
<evidence type="ECO:0008006" key="3">
    <source>
        <dbReference type="Google" id="ProtNLM"/>
    </source>
</evidence>
<dbReference type="RefSeq" id="WP_221257640.1">
    <property type="nucleotide sequence ID" value="NZ_AP024749.1"/>
</dbReference>
<keyword evidence="2" id="KW-1185">Reference proteome</keyword>
<evidence type="ECO:0000313" key="2">
    <source>
        <dbReference type="Proteomes" id="UP000825258"/>
    </source>
</evidence>
<accession>A0ABN6HVM7</accession>
<evidence type="ECO:0000313" key="1">
    <source>
        <dbReference type="EMBL" id="BCY28515.1"/>
    </source>
</evidence>
<protein>
    <recommendedName>
        <fullName evidence="3">Signal transducing protein</fullName>
    </recommendedName>
</protein>
<gene>
    <name evidence="1" type="ORF">KK2020170_13830</name>
</gene>
<sequence length="66" mass="7484">MEEVKIFSGTEIEAMAFEQQLLDRGVEPIKKNGFESARLAGFGNLDATVELYVTEQDYEKIKDLVE</sequence>
<organism evidence="1 2">
    <name type="scientific">Flavobacterium okayamense</name>
    <dbReference type="NCBI Taxonomy" id="2830782"/>
    <lineage>
        <taxon>Bacteria</taxon>
        <taxon>Pseudomonadati</taxon>
        <taxon>Bacteroidota</taxon>
        <taxon>Flavobacteriia</taxon>
        <taxon>Flavobacteriales</taxon>
        <taxon>Flavobacteriaceae</taxon>
        <taxon>Flavobacterium</taxon>
    </lineage>
</organism>